<dbReference type="AlphaFoldDB" id="A0A1I0QWD8"/>
<evidence type="ECO:0000313" key="1">
    <source>
        <dbReference type="EMBL" id="SEW31813.1"/>
    </source>
</evidence>
<reference evidence="1 2" key="1">
    <citation type="submission" date="2016-10" db="EMBL/GenBank/DDBJ databases">
        <authorList>
            <person name="de Groot N.N."/>
        </authorList>
    </citation>
    <scope>NUCLEOTIDE SEQUENCE [LARGE SCALE GENOMIC DNA]</scope>
    <source>
        <strain evidence="1 2">DSM 9179</strain>
    </source>
</reference>
<organism evidence="1 2">
    <name type="scientific">[Clostridium] fimetarium</name>
    <dbReference type="NCBI Taxonomy" id="99656"/>
    <lineage>
        <taxon>Bacteria</taxon>
        <taxon>Bacillati</taxon>
        <taxon>Bacillota</taxon>
        <taxon>Clostridia</taxon>
        <taxon>Lachnospirales</taxon>
        <taxon>Lachnospiraceae</taxon>
    </lineage>
</organism>
<evidence type="ECO:0000313" key="2">
    <source>
        <dbReference type="Proteomes" id="UP000199701"/>
    </source>
</evidence>
<gene>
    <name evidence="1" type="ORF">SAMN05421659_109186</name>
</gene>
<sequence length="75" mass="8202">MKIYDTDTQELLKILLDLQESTAPIKLSIGYVKDGIVNKGLVLIDAPPVVTTTLIEAGYSLDITEGIGVHINKYK</sequence>
<keyword evidence="2" id="KW-1185">Reference proteome</keyword>
<protein>
    <submittedName>
        <fullName evidence="1">Uncharacterized protein</fullName>
    </submittedName>
</protein>
<dbReference type="OrthoDB" id="2063618at2"/>
<dbReference type="EMBL" id="FOJI01000009">
    <property type="protein sequence ID" value="SEW31813.1"/>
    <property type="molecule type" value="Genomic_DNA"/>
</dbReference>
<accession>A0A1I0QWD8</accession>
<proteinExistence type="predicted"/>
<dbReference type="STRING" id="99656.SAMN05421659_109186"/>
<dbReference type="RefSeq" id="WP_092454592.1">
    <property type="nucleotide sequence ID" value="NZ_FOJI01000009.1"/>
</dbReference>
<name>A0A1I0QWD8_9FIRM</name>
<dbReference type="Proteomes" id="UP000199701">
    <property type="component" value="Unassembled WGS sequence"/>
</dbReference>